<dbReference type="RefSeq" id="WP_378966653.1">
    <property type="nucleotide sequence ID" value="NZ_JBHSWN010000001.1"/>
</dbReference>
<feature type="region of interest" description="Disordered" evidence="1">
    <location>
        <begin position="38"/>
        <end position="59"/>
    </location>
</feature>
<comment type="caution">
    <text evidence="2">The sequence shown here is derived from an EMBL/GenBank/DDBJ whole genome shotgun (WGS) entry which is preliminary data.</text>
</comment>
<dbReference type="InterPro" id="IPR021293">
    <property type="entry name" value="DUF2865"/>
</dbReference>
<keyword evidence="3" id="KW-1185">Reference proteome</keyword>
<evidence type="ECO:0000313" key="2">
    <source>
        <dbReference type="EMBL" id="MFC6788530.1"/>
    </source>
</evidence>
<proteinExistence type="predicted"/>
<feature type="region of interest" description="Disordered" evidence="1">
    <location>
        <begin position="316"/>
        <end position="339"/>
    </location>
</feature>
<reference evidence="3" key="1">
    <citation type="journal article" date="2019" name="Int. J. Syst. Evol. Microbiol.">
        <title>The Global Catalogue of Microorganisms (GCM) 10K type strain sequencing project: providing services to taxonomists for standard genome sequencing and annotation.</title>
        <authorList>
            <consortium name="The Broad Institute Genomics Platform"/>
            <consortium name="The Broad Institute Genome Sequencing Center for Infectious Disease"/>
            <person name="Wu L."/>
            <person name="Ma J."/>
        </authorList>
    </citation>
    <scope>NUCLEOTIDE SEQUENCE [LARGE SCALE GENOMIC DNA]</scope>
    <source>
        <strain evidence="3">CCUG 48316</strain>
    </source>
</reference>
<gene>
    <name evidence="2" type="ORF">ACFQE0_02150</name>
</gene>
<name>A0ABW2BEZ9_9HYPH</name>
<dbReference type="Proteomes" id="UP001596292">
    <property type="component" value="Unassembled WGS sequence"/>
</dbReference>
<organism evidence="2 3">
    <name type="scientific">Methylobacterium komagatae</name>
    <dbReference type="NCBI Taxonomy" id="374425"/>
    <lineage>
        <taxon>Bacteria</taxon>
        <taxon>Pseudomonadati</taxon>
        <taxon>Pseudomonadota</taxon>
        <taxon>Alphaproteobacteria</taxon>
        <taxon>Hyphomicrobiales</taxon>
        <taxon>Methylobacteriaceae</taxon>
        <taxon>Methylobacterium</taxon>
    </lineage>
</organism>
<evidence type="ECO:0000256" key="1">
    <source>
        <dbReference type="SAM" id="MobiDB-lite"/>
    </source>
</evidence>
<dbReference type="Pfam" id="PF11064">
    <property type="entry name" value="DUF2865"/>
    <property type="match status" value="1"/>
</dbReference>
<dbReference type="EMBL" id="JBHSWN010000001">
    <property type="protein sequence ID" value="MFC6788530.1"/>
    <property type="molecule type" value="Genomic_DNA"/>
</dbReference>
<evidence type="ECO:0000313" key="3">
    <source>
        <dbReference type="Proteomes" id="UP001596292"/>
    </source>
</evidence>
<protein>
    <submittedName>
        <fullName evidence="2">DUF2865 domain-containing protein</fullName>
    </submittedName>
</protein>
<accession>A0ABW2BEZ9</accession>
<feature type="compositionally biased region" description="Low complexity" evidence="1">
    <location>
        <begin position="316"/>
        <end position="333"/>
    </location>
</feature>
<sequence>MCSTPFESLIGAPVRRVLTALALVVGFGASPALALPGAMPDSPDSPARVEPVAPPPNLPSPECRRYRAELASVQSGASATRALQDEIGRLQTYYRSLNCEGGKFLFFDTRPPQCGAVEQRIRALNATYGGAVIDDNSSRKRELQALVARACPSRETVSSSGEAYARGGSQVICVRTCDGGYFPMPNLPEGRGGADEMCQALCPGTEAVAYSMPHGDEALKSAATVKGSRAYTSLANAFKFRKTFVPNCSCKPDGKTWAQSLVKAESMLVRHKGDIFVTPMQAEALSRPKVRLTLVGRADRTAAELAADAAGRAAQEAKGVTKTSEATGTAAKAEGAEGRRGDHVAVRVIAPDLVAVPARPTP</sequence>